<reference evidence="1 2" key="1">
    <citation type="journal article" date="2012" name="Science">
        <title>The Paleozoic origin of enzymatic lignin decomposition reconstructed from 31 fungal genomes.</title>
        <authorList>
            <person name="Floudas D."/>
            <person name="Binder M."/>
            <person name="Riley R."/>
            <person name="Barry K."/>
            <person name="Blanchette R.A."/>
            <person name="Henrissat B."/>
            <person name="Martinez A.T."/>
            <person name="Otillar R."/>
            <person name="Spatafora J.W."/>
            <person name="Yadav J.S."/>
            <person name="Aerts A."/>
            <person name="Benoit I."/>
            <person name="Boyd A."/>
            <person name="Carlson A."/>
            <person name="Copeland A."/>
            <person name="Coutinho P.M."/>
            <person name="de Vries R.P."/>
            <person name="Ferreira P."/>
            <person name="Findley K."/>
            <person name="Foster B."/>
            <person name="Gaskell J."/>
            <person name="Glotzer D."/>
            <person name="Gorecki P."/>
            <person name="Heitman J."/>
            <person name="Hesse C."/>
            <person name="Hori C."/>
            <person name="Igarashi K."/>
            <person name="Jurgens J.A."/>
            <person name="Kallen N."/>
            <person name="Kersten P."/>
            <person name="Kohler A."/>
            <person name="Kuees U."/>
            <person name="Kumar T.K.A."/>
            <person name="Kuo A."/>
            <person name="LaButti K."/>
            <person name="Larrondo L.F."/>
            <person name="Lindquist E."/>
            <person name="Ling A."/>
            <person name="Lombard V."/>
            <person name="Lucas S."/>
            <person name="Lundell T."/>
            <person name="Martin R."/>
            <person name="McLaughlin D.J."/>
            <person name="Morgenstern I."/>
            <person name="Morin E."/>
            <person name="Murat C."/>
            <person name="Nagy L.G."/>
            <person name="Nolan M."/>
            <person name="Ohm R.A."/>
            <person name="Patyshakuliyeva A."/>
            <person name="Rokas A."/>
            <person name="Ruiz-Duenas F.J."/>
            <person name="Sabat G."/>
            <person name="Salamov A."/>
            <person name="Samejima M."/>
            <person name="Schmutz J."/>
            <person name="Slot J.C."/>
            <person name="St John F."/>
            <person name="Stenlid J."/>
            <person name="Sun H."/>
            <person name="Sun S."/>
            <person name="Syed K."/>
            <person name="Tsang A."/>
            <person name="Wiebenga A."/>
            <person name="Young D."/>
            <person name="Pisabarro A."/>
            <person name="Eastwood D.C."/>
            <person name="Martin F."/>
            <person name="Cullen D."/>
            <person name="Grigoriev I.V."/>
            <person name="Hibbett D.S."/>
        </authorList>
    </citation>
    <scope>NUCLEOTIDE SEQUENCE [LARGE SCALE GENOMIC DNA]</scope>
    <source>
        <strain evidence="1 2">DJM-731 SS1</strain>
    </source>
</reference>
<dbReference type="EMBL" id="JH795861">
    <property type="protein sequence ID" value="EJU02717.1"/>
    <property type="molecule type" value="Genomic_DNA"/>
</dbReference>
<dbReference type="HOGENOM" id="CLU_476494_0_0_1"/>
<name>M5G9Z7_DACPD</name>
<dbReference type="Proteomes" id="UP000030653">
    <property type="component" value="Unassembled WGS sequence"/>
</dbReference>
<sequence length="559" mass="63489">MSNPHRALQIPDVLEIIIDHLNTSDIARLCRTCSVFNGPATERLWRHGTTASFKALTGMWITDYENSDLPGRLTLARNWRRFQMYSEHVRTLDLMNTTLPKREDGERDECEVGDLLAALAVFGRQAPLLPHLRHLSFHAKEPHDLAGVLLFLGPELDHIELIANPPDEENTEKDWAIPIGCLLELAPIRAPRLTELGLGFKISSRHLDALADTLEKMQLTALGAETLVLDRNVFCHLAASKTLKALQIGAITFDKLGTEPVHDDPDLTIDFSCVTPWSFPALKTLQIHESVWVIQGLLDVLRTELDELCLRFYPEELFTDRQLSQICGTIRDHHRGLLKLELCFRDRDPRAPLHWSTFSPLLSCRNMIHFTFNYFSPSTLILADQDMLELSVAWPNLRKLEIDWLRRHGSAFGLAREEDFTLNALAYLAANCRSLRLLVLESFDCTSVPPPPPSLSPCTHPFELRVGRTTNNFDSVKVLAAWLVSIWPKIVVVPLDRWSDEQQHFWGTVSEMAEVVRVMRVIRAEKEREGSGDGKNASSAVLKRQEGWYDTYAIEAMRS</sequence>
<accession>M5G9Z7</accession>
<keyword evidence="2" id="KW-1185">Reference proteome</keyword>
<evidence type="ECO:0008006" key="3">
    <source>
        <dbReference type="Google" id="ProtNLM"/>
    </source>
</evidence>
<dbReference type="Gene3D" id="3.80.10.10">
    <property type="entry name" value="Ribonuclease Inhibitor"/>
    <property type="match status" value="1"/>
</dbReference>
<dbReference type="InterPro" id="IPR032675">
    <property type="entry name" value="LRR_dom_sf"/>
</dbReference>
<dbReference type="GeneID" id="63687576"/>
<organism evidence="1 2">
    <name type="scientific">Dacryopinax primogenitus (strain DJM 731)</name>
    <name type="common">Brown rot fungus</name>
    <dbReference type="NCBI Taxonomy" id="1858805"/>
    <lineage>
        <taxon>Eukaryota</taxon>
        <taxon>Fungi</taxon>
        <taxon>Dikarya</taxon>
        <taxon>Basidiomycota</taxon>
        <taxon>Agaricomycotina</taxon>
        <taxon>Dacrymycetes</taxon>
        <taxon>Dacrymycetales</taxon>
        <taxon>Dacrymycetaceae</taxon>
        <taxon>Dacryopinax</taxon>
    </lineage>
</organism>
<evidence type="ECO:0000313" key="1">
    <source>
        <dbReference type="EMBL" id="EJU02717.1"/>
    </source>
</evidence>
<dbReference type="RefSeq" id="XP_040629611.1">
    <property type="nucleotide sequence ID" value="XM_040772514.1"/>
</dbReference>
<dbReference type="OrthoDB" id="3347347at2759"/>
<protein>
    <recommendedName>
        <fullName evidence="3">F-box domain-containing protein</fullName>
    </recommendedName>
</protein>
<dbReference type="AlphaFoldDB" id="M5G9Z7"/>
<gene>
    <name evidence="1" type="ORF">DACRYDRAFT_21711</name>
</gene>
<evidence type="ECO:0000313" key="2">
    <source>
        <dbReference type="Proteomes" id="UP000030653"/>
    </source>
</evidence>
<proteinExistence type="predicted"/>
<dbReference type="OMA" id="WNTRETL"/>
<dbReference type="STRING" id="1858805.M5G9Z7"/>